<name>Q1Z5C1_9GAMM</name>
<dbReference type="AlphaFoldDB" id="Q1Z5C1"/>
<proteinExistence type="predicted"/>
<dbReference type="RefSeq" id="WP_006231457.1">
    <property type="nucleotide sequence ID" value="NZ_CH724135.1"/>
</dbReference>
<sequence length="106" mass="12310">MINKRIWLRLEFNCESLDCSRPIASIIFISLNLPDVTYCYVALVSGDCDSIEGNRYQVTTNNVNLIDSFIIREESITIEKLVPLLDNYEQAYKDSHFVVRQDQVLF</sequence>
<protein>
    <submittedName>
        <fullName evidence="1">Uncharacterized protein</fullName>
    </submittedName>
</protein>
<dbReference type="Proteomes" id="UP000003789">
    <property type="component" value="Unassembled WGS sequence"/>
</dbReference>
<evidence type="ECO:0000313" key="1">
    <source>
        <dbReference type="EMBL" id="EAS43645.1"/>
    </source>
</evidence>
<dbReference type="EMBL" id="AAPH01000009">
    <property type="protein sequence ID" value="EAS43645.1"/>
    <property type="molecule type" value="Genomic_DNA"/>
</dbReference>
<organism evidence="1 2">
    <name type="scientific">Photobacterium profundum 3TCK</name>
    <dbReference type="NCBI Taxonomy" id="314280"/>
    <lineage>
        <taxon>Bacteria</taxon>
        <taxon>Pseudomonadati</taxon>
        <taxon>Pseudomonadota</taxon>
        <taxon>Gammaproteobacteria</taxon>
        <taxon>Vibrionales</taxon>
        <taxon>Vibrionaceae</taxon>
        <taxon>Photobacterium</taxon>
    </lineage>
</organism>
<accession>Q1Z5C1</accession>
<dbReference type="HOGENOM" id="CLU_2220691_0_0_6"/>
<reference evidence="1 2" key="1">
    <citation type="submission" date="2006-03" db="EMBL/GenBank/DDBJ databases">
        <authorList>
            <person name="Bartlett D.H."/>
            <person name="Valle G."/>
            <person name="Lauro F.M."/>
            <person name="Vezzi A."/>
            <person name="Simonato F."/>
            <person name="Eloe E."/>
            <person name="Vitulo N."/>
            <person name="Stratton T.K."/>
            <person name="D'angelo M."/>
            <person name="Ferriera S."/>
            <person name="Johnson J."/>
            <person name="Kravitz S."/>
            <person name="Beeson K."/>
            <person name="Sutton G."/>
            <person name="Rogers Y."/>
            <person name="Friedman R."/>
            <person name="Frazier M."/>
            <person name="Venter J.C."/>
        </authorList>
    </citation>
    <scope>NUCLEOTIDE SEQUENCE [LARGE SCALE GENOMIC DNA]</scope>
    <source>
        <strain evidence="1 2">3TCK</strain>
    </source>
</reference>
<gene>
    <name evidence="1" type="ORF">P3TCK_17737</name>
</gene>
<evidence type="ECO:0000313" key="2">
    <source>
        <dbReference type="Proteomes" id="UP000003789"/>
    </source>
</evidence>
<comment type="caution">
    <text evidence="1">The sequence shown here is derived from an EMBL/GenBank/DDBJ whole genome shotgun (WGS) entry which is preliminary data.</text>
</comment>